<gene>
    <name evidence="1" type="ORF">DPMN_175796</name>
</gene>
<keyword evidence="2" id="KW-1185">Reference proteome</keyword>
<dbReference type="AlphaFoldDB" id="A0A9D4E5T1"/>
<evidence type="ECO:0000313" key="2">
    <source>
        <dbReference type="Proteomes" id="UP000828390"/>
    </source>
</evidence>
<sequence>MHISNEEIIMGTDDKREMTNALDQAFPGIKRKLCCRHLKENIIRQTTNIIPKSTKELNDIVNLIFGKGGIALADDSAIFDGKNSGFKDSLITNGHADFLNYYDKHVEAKLLYHVITKFDKMRTNDNTESMNNRLKGLL</sequence>
<evidence type="ECO:0000313" key="1">
    <source>
        <dbReference type="EMBL" id="KAH3774414.1"/>
    </source>
</evidence>
<proteinExistence type="predicted"/>
<reference evidence="1" key="2">
    <citation type="submission" date="2020-11" db="EMBL/GenBank/DDBJ databases">
        <authorList>
            <person name="McCartney M.A."/>
            <person name="Auch B."/>
            <person name="Kono T."/>
            <person name="Mallez S."/>
            <person name="Becker A."/>
            <person name="Gohl D.M."/>
            <person name="Silverstein K.A.T."/>
            <person name="Koren S."/>
            <person name="Bechman K.B."/>
            <person name="Herman A."/>
            <person name="Abrahante J.E."/>
            <person name="Garbe J."/>
        </authorList>
    </citation>
    <scope>NUCLEOTIDE SEQUENCE</scope>
    <source>
        <strain evidence="1">Duluth1</strain>
        <tissue evidence="1">Whole animal</tissue>
    </source>
</reference>
<reference evidence="1" key="1">
    <citation type="journal article" date="2019" name="bioRxiv">
        <title>The Genome of the Zebra Mussel, Dreissena polymorpha: A Resource for Invasive Species Research.</title>
        <authorList>
            <person name="McCartney M.A."/>
            <person name="Auch B."/>
            <person name="Kono T."/>
            <person name="Mallez S."/>
            <person name="Zhang Y."/>
            <person name="Obille A."/>
            <person name="Becker A."/>
            <person name="Abrahante J.E."/>
            <person name="Garbe J."/>
            <person name="Badalamenti J.P."/>
            <person name="Herman A."/>
            <person name="Mangelson H."/>
            <person name="Liachko I."/>
            <person name="Sullivan S."/>
            <person name="Sone E.D."/>
            <person name="Koren S."/>
            <person name="Silverstein K.A.T."/>
            <person name="Beckman K.B."/>
            <person name="Gohl D.M."/>
        </authorList>
    </citation>
    <scope>NUCLEOTIDE SEQUENCE</scope>
    <source>
        <strain evidence="1">Duluth1</strain>
        <tissue evidence="1">Whole animal</tissue>
    </source>
</reference>
<comment type="caution">
    <text evidence="1">The sequence shown here is derived from an EMBL/GenBank/DDBJ whole genome shotgun (WGS) entry which is preliminary data.</text>
</comment>
<dbReference type="EMBL" id="JAIWYP010000009">
    <property type="protein sequence ID" value="KAH3774414.1"/>
    <property type="molecule type" value="Genomic_DNA"/>
</dbReference>
<accession>A0A9D4E5T1</accession>
<name>A0A9D4E5T1_DREPO</name>
<organism evidence="1 2">
    <name type="scientific">Dreissena polymorpha</name>
    <name type="common">Zebra mussel</name>
    <name type="synonym">Mytilus polymorpha</name>
    <dbReference type="NCBI Taxonomy" id="45954"/>
    <lineage>
        <taxon>Eukaryota</taxon>
        <taxon>Metazoa</taxon>
        <taxon>Spiralia</taxon>
        <taxon>Lophotrochozoa</taxon>
        <taxon>Mollusca</taxon>
        <taxon>Bivalvia</taxon>
        <taxon>Autobranchia</taxon>
        <taxon>Heteroconchia</taxon>
        <taxon>Euheterodonta</taxon>
        <taxon>Imparidentia</taxon>
        <taxon>Neoheterodontei</taxon>
        <taxon>Myida</taxon>
        <taxon>Dreissenoidea</taxon>
        <taxon>Dreissenidae</taxon>
        <taxon>Dreissena</taxon>
    </lineage>
</organism>
<protein>
    <submittedName>
        <fullName evidence="1">Uncharacterized protein</fullName>
    </submittedName>
</protein>
<dbReference type="Proteomes" id="UP000828390">
    <property type="component" value="Unassembled WGS sequence"/>
</dbReference>